<protein>
    <submittedName>
        <fullName evidence="2">Chemotaxis protein CheW</fullName>
    </submittedName>
</protein>
<evidence type="ECO:0000313" key="3">
    <source>
        <dbReference type="Proteomes" id="UP001165962"/>
    </source>
</evidence>
<dbReference type="Gene3D" id="2.30.30.40">
    <property type="entry name" value="SH3 Domains"/>
    <property type="match status" value="1"/>
</dbReference>
<reference evidence="2" key="1">
    <citation type="submission" date="2020-03" db="EMBL/GenBank/DDBJ databases">
        <title>Draft sequencing of Paenibacilllus sp. S3N08.</title>
        <authorList>
            <person name="Kim D.-U."/>
        </authorList>
    </citation>
    <scope>NUCLEOTIDE SEQUENCE</scope>
    <source>
        <strain evidence="2">S3N08</strain>
    </source>
</reference>
<comment type="caution">
    <text evidence="2">The sequence shown here is derived from an EMBL/GenBank/DDBJ whole genome shotgun (WGS) entry which is preliminary data.</text>
</comment>
<accession>A0ABX0J2X8</accession>
<proteinExistence type="predicted"/>
<dbReference type="InterPro" id="IPR002545">
    <property type="entry name" value="CheW-lke_dom"/>
</dbReference>
<dbReference type="PROSITE" id="PS50851">
    <property type="entry name" value="CHEW"/>
    <property type="match status" value="1"/>
</dbReference>
<dbReference type="Pfam" id="PF01584">
    <property type="entry name" value="CheW"/>
    <property type="match status" value="1"/>
</dbReference>
<dbReference type="PANTHER" id="PTHR22617">
    <property type="entry name" value="CHEMOTAXIS SENSOR HISTIDINE KINASE-RELATED"/>
    <property type="match status" value="1"/>
</dbReference>
<keyword evidence="3" id="KW-1185">Reference proteome</keyword>
<dbReference type="Proteomes" id="UP001165962">
    <property type="component" value="Unassembled WGS sequence"/>
</dbReference>
<feature type="domain" description="CheW-like" evidence="1">
    <location>
        <begin position="6"/>
        <end position="144"/>
    </location>
</feature>
<evidence type="ECO:0000313" key="2">
    <source>
        <dbReference type="EMBL" id="NHN29755.1"/>
    </source>
</evidence>
<gene>
    <name evidence="2" type="ORF">G9U52_07890</name>
</gene>
<sequence length="144" mass="16607">MSILLRDQYMEMVLDKEYFAINTQDVHKIIKMQPIFDDYEVGSNSKGVIYLRDKAIPIISMRSLFGMKEVAYTQATRIIIHKQFTELAGFIVDQVNRTSTFDEIQPALDEVGSIKRDYVQGITYCESRLVRILNMGEIISQAQC</sequence>
<dbReference type="PANTHER" id="PTHR22617:SF23">
    <property type="entry name" value="CHEMOTAXIS PROTEIN CHEW"/>
    <property type="match status" value="1"/>
</dbReference>
<dbReference type="RefSeq" id="WP_166148004.1">
    <property type="nucleotide sequence ID" value="NZ_JAAOIW010000002.1"/>
</dbReference>
<name>A0ABX0J2X8_9BACL</name>
<dbReference type="InterPro" id="IPR036061">
    <property type="entry name" value="CheW-like_dom_sf"/>
</dbReference>
<organism evidence="2 3">
    <name type="scientific">Paenibacillus agricola</name>
    <dbReference type="NCBI Taxonomy" id="2716264"/>
    <lineage>
        <taxon>Bacteria</taxon>
        <taxon>Bacillati</taxon>
        <taxon>Bacillota</taxon>
        <taxon>Bacilli</taxon>
        <taxon>Bacillales</taxon>
        <taxon>Paenibacillaceae</taxon>
        <taxon>Paenibacillus</taxon>
    </lineage>
</organism>
<dbReference type="SUPFAM" id="SSF50341">
    <property type="entry name" value="CheW-like"/>
    <property type="match status" value="1"/>
</dbReference>
<dbReference type="SMART" id="SM00260">
    <property type="entry name" value="CheW"/>
    <property type="match status" value="1"/>
</dbReference>
<evidence type="ECO:0000259" key="1">
    <source>
        <dbReference type="PROSITE" id="PS50851"/>
    </source>
</evidence>
<dbReference type="Gene3D" id="2.40.50.180">
    <property type="entry name" value="CheA-289, Domain 4"/>
    <property type="match status" value="1"/>
</dbReference>
<dbReference type="InterPro" id="IPR039315">
    <property type="entry name" value="CheW"/>
</dbReference>
<dbReference type="EMBL" id="JAAOIW010000002">
    <property type="protein sequence ID" value="NHN29755.1"/>
    <property type="molecule type" value="Genomic_DNA"/>
</dbReference>